<dbReference type="InterPro" id="IPR020849">
    <property type="entry name" value="Small_GTPase_Ras-type"/>
</dbReference>
<dbReference type="Proteomes" id="UP000094112">
    <property type="component" value="Unassembled WGS sequence"/>
</dbReference>
<accession>A0A1E3P079</accession>
<dbReference type="EMBL" id="KV454211">
    <property type="protein sequence ID" value="ODQ58871.1"/>
    <property type="molecule type" value="Genomic_DNA"/>
</dbReference>
<feature type="compositionally biased region" description="Polar residues" evidence="3">
    <location>
        <begin position="193"/>
        <end position="217"/>
    </location>
</feature>
<dbReference type="PANTHER" id="PTHR24070">
    <property type="entry name" value="RAS, DI-RAS, AND RHEB FAMILY MEMBERS OF SMALL GTPASE SUPERFAMILY"/>
    <property type="match status" value="1"/>
</dbReference>
<feature type="compositionally biased region" description="Low complexity" evidence="3">
    <location>
        <begin position="244"/>
        <end position="257"/>
    </location>
</feature>
<dbReference type="PROSITE" id="PS51420">
    <property type="entry name" value="RHO"/>
    <property type="match status" value="1"/>
</dbReference>
<dbReference type="AlphaFoldDB" id="A0A1E3P079"/>
<dbReference type="NCBIfam" id="TIGR00231">
    <property type="entry name" value="small_GTP"/>
    <property type="match status" value="1"/>
</dbReference>
<dbReference type="RefSeq" id="XP_019038078.1">
    <property type="nucleotide sequence ID" value="XM_019186419.1"/>
</dbReference>
<dbReference type="Gene3D" id="3.40.50.300">
    <property type="entry name" value="P-loop containing nucleotide triphosphate hydrolases"/>
    <property type="match status" value="1"/>
</dbReference>
<evidence type="ECO:0000256" key="2">
    <source>
        <dbReference type="ARBA" id="ARBA00023134"/>
    </source>
</evidence>
<reference evidence="4 5" key="1">
    <citation type="journal article" date="2016" name="Proc. Natl. Acad. Sci. U.S.A.">
        <title>Comparative genomics of biotechnologically important yeasts.</title>
        <authorList>
            <person name="Riley R."/>
            <person name="Haridas S."/>
            <person name="Wolfe K.H."/>
            <person name="Lopes M.R."/>
            <person name="Hittinger C.T."/>
            <person name="Goeker M."/>
            <person name="Salamov A.A."/>
            <person name="Wisecaver J.H."/>
            <person name="Long T.M."/>
            <person name="Calvey C.H."/>
            <person name="Aerts A.L."/>
            <person name="Barry K.W."/>
            <person name="Choi C."/>
            <person name="Clum A."/>
            <person name="Coughlan A.Y."/>
            <person name="Deshpande S."/>
            <person name="Douglass A.P."/>
            <person name="Hanson S.J."/>
            <person name="Klenk H.-P."/>
            <person name="LaButti K.M."/>
            <person name="Lapidus A."/>
            <person name="Lindquist E.A."/>
            <person name="Lipzen A.M."/>
            <person name="Meier-Kolthoff J.P."/>
            <person name="Ohm R.A."/>
            <person name="Otillar R.P."/>
            <person name="Pangilinan J.L."/>
            <person name="Peng Y."/>
            <person name="Rokas A."/>
            <person name="Rosa C.A."/>
            <person name="Scheuner C."/>
            <person name="Sibirny A.A."/>
            <person name="Slot J.C."/>
            <person name="Stielow J.B."/>
            <person name="Sun H."/>
            <person name="Kurtzman C.P."/>
            <person name="Blackwell M."/>
            <person name="Grigoriev I.V."/>
            <person name="Jeffries T.W."/>
        </authorList>
    </citation>
    <scope>NUCLEOTIDE SEQUENCE [LARGE SCALE GENOMIC DNA]</scope>
    <source>
        <strain evidence="5">ATCC 58044 / CBS 1984 / NCYC 433 / NRRL Y-366-8</strain>
    </source>
</reference>
<keyword evidence="5" id="KW-1185">Reference proteome</keyword>
<dbReference type="PROSITE" id="PS51421">
    <property type="entry name" value="RAS"/>
    <property type="match status" value="1"/>
</dbReference>
<dbReference type="GO" id="GO:0007165">
    <property type="term" value="P:signal transduction"/>
    <property type="evidence" value="ECO:0007669"/>
    <property type="project" value="InterPro"/>
</dbReference>
<gene>
    <name evidence="4" type="ORF">WICANDRAFT_93561</name>
</gene>
<dbReference type="InterPro" id="IPR027417">
    <property type="entry name" value="P-loop_NTPase"/>
</dbReference>
<dbReference type="SUPFAM" id="SSF52540">
    <property type="entry name" value="P-loop containing nucleoside triphosphate hydrolases"/>
    <property type="match status" value="1"/>
</dbReference>
<dbReference type="SMART" id="SM00176">
    <property type="entry name" value="RAN"/>
    <property type="match status" value="1"/>
</dbReference>
<dbReference type="GO" id="GO:0005525">
    <property type="term" value="F:GTP binding"/>
    <property type="evidence" value="ECO:0007669"/>
    <property type="project" value="UniProtKB-KW"/>
</dbReference>
<dbReference type="GeneID" id="30203665"/>
<evidence type="ECO:0000256" key="1">
    <source>
        <dbReference type="ARBA" id="ARBA00022741"/>
    </source>
</evidence>
<dbReference type="InterPro" id="IPR005225">
    <property type="entry name" value="Small_GTP-bd"/>
</dbReference>
<dbReference type="SMART" id="SM00175">
    <property type="entry name" value="RAB"/>
    <property type="match status" value="1"/>
</dbReference>
<dbReference type="SMART" id="SM00174">
    <property type="entry name" value="RHO"/>
    <property type="match status" value="1"/>
</dbReference>
<dbReference type="STRING" id="683960.A0A1E3P079"/>
<keyword evidence="1" id="KW-0547">Nucleotide-binding</keyword>
<evidence type="ECO:0000256" key="3">
    <source>
        <dbReference type="SAM" id="MobiDB-lite"/>
    </source>
</evidence>
<evidence type="ECO:0000313" key="4">
    <source>
        <dbReference type="EMBL" id="ODQ58871.1"/>
    </source>
</evidence>
<dbReference type="InterPro" id="IPR001806">
    <property type="entry name" value="Small_GTPase"/>
</dbReference>
<name>A0A1E3P079_WICAA</name>
<dbReference type="Pfam" id="PF00071">
    <property type="entry name" value="Ras"/>
    <property type="match status" value="1"/>
</dbReference>
<protein>
    <submittedName>
        <fullName evidence="4">Uncharacterized protein</fullName>
    </submittedName>
</protein>
<feature type="region of interest" description="Disordered" evidence="3">
    <location>
        <begin position="244"/>
        <end position="269"/>
    </location>
</feature>
<keyword evidence="2" id="KW-0342">GTP-binding</keyword>
<proteinExistence type="predicted"/>
<organism evidence="4 5">
    <name type="scientific">Wickerhamomyces anomalus (strain ATCC 58044 / CBS 1984 / NCYC 433 / NRRL Y-366-8)</name>
    <name type="common">Yeast</name>
    <name type="synonym">Hansenula anomala</name>
    <dbReference type="NCBI Taxonomy" id="683960"/>
    <lineage>
        <taxon>Eukaryota</taxon>
        <taxon>Fungi</taxon>
        <taxon>Dikarya</taxon>
        <taxon>Ascomycota</taxon>
        <taxon>Saccharomycotina</taxon>
        <taxon>Saccharomycetes</taxon>
        <taxon>Phaffomycetales</taxon>
        <taxon>Wickerhamomycetaceae</taxon>
        <taxon>Wickerhamomyces</taxon>
    </lineage>
</organism>
<dbReference type="PROSITE" id="PS51419">
    <property type="entry name" value="RAB"/>
    <property type="match status" value="1"/>
</dbReference>
<dbReference type="GO" id="GO:0016020">
    <property type="term" value="C:membrane"/>
    <property type="evidence" value="ECO:0007669"/>
    <property type="project" value="InterPro"/>
</dbReference>
<dbReference type="SMART" id="SM00173">
    <property type="entry name" value="RAS"/>
    <property type="match status" value="1"/>
</dbReference>
<dbReference type="CDD" id="cd00876">
    <property type="entry name" value="Ras"/>
    <property type="match status" value="1"/>
</dbReference>
<dbReference type="PRINTS" id="PR00449">
    <property type="entry name" value="RASTRNSFRMNG"/>
</dbReference>
<evidence type="ECO:0000313" key="5">
    <source>
        <dbReference type="Proteomes" id="UP000094112"/>
    </source>
</evidence>
<dbReference type="OrthoDB" id="265044at2759"/>
<feature type="region of interest" description="Disordered" evidence="3">
    <location>
        <begin position="190"/>
        <end position="217"/>
    </location>
</feature>
<sequence>MLNSAETIKICVLGDDGVGKSSITLQYTQSHFPIDFDPTIEDTYNRDLRINHKDYRLHILDTAAQDDYSHLKDLQLQQADGFILVFGLNSLESMGSAANSYRHIIRVHGELPPSILIGNKADLDNERLISSEEAEQLVEELELNKYFEVSAKINHNIKEAFQYLAETIINEREEKKRMLLLKEKETPKIEVTDGSNDTLATTSASPHSSEESVPTMKQKQTFTLGSSVEEIPSVGDAKESITHVSSVRQRSSQNVQRVNEKPSQKDGGGCCIIM</sequence>
<dbReference type="GO" id="GO:0003924">
    <property type="term" value="F:GTPase activity"/>
    <property type="evidence" value="ECO:0007669"/>
    <property type="project" value="InterPro"/>
</dbReference>